<keyword evidence="1" id="KW-1133">Transmembrane helix</keyword>
<evidence type="ECO:0000313" key="6">
    <source>
        <dbReference type="RefSeq" id="XP_055867545.1"/>
    </source>
</evidence>
<keyword evidence="3" id="KW-1185">Reference proteome</keyword>
<feature type="chain" id="PRO_5044702492" evidence="2">
    <location>
        <begin position="19"/>
        <end position="430"/>
    </location>
</feature>
<organism evidence="3 5">
    <name type="scientific">Biomphalaria glabrata</name>
    <name type="common">Bloodfluke planorb</name>
    <name type="synonym">Freshwater snail</name>
    <dbReference type="NCBI Taxonomy" id="6526"/>
    <lineage>
        <taxon>Eukaryota</taxon>
        <taxon>Metazoa</taxon>
        <taxon>Spiralia</taxon>
        <taxon>Lophotrochozoa</taxon>
        <taxon>Mollusca</taxon>
        <taxon>Gastropoda</taxon>
        <taxon>Heterobranchia</taxon>
        <taxon>Euthyneura</taxon>
        <taxon>Panpulmonata</taxon>
        <taxon>Hygrophila</taxon>
        <taxon>Lymnaeoidea</taxon>
        <taxon>Planorbidae</taxon>
        <taxon>Biomphalaria</taxon>
    </lineage>
</organism>
<dbReference type="AlphaFoldDB" id="A0A9W2YXV2"/>
<evidence type="ECO:0000313" key="5">
    <source>
        <dbReference type="RefSeq" id="XP_055867544.1"/>
    </source>
</evidence>
<evidence type="ECO:0000313" key="3">
    <source>
        <dbReference type="Proteomes" id="UP001165740"/>
    </source>
</evidence>
<sequence>MMWKYGLLLVLFIMLTIQQEIIISERFESNNSSCTTKLVPENKLLLFDSEIDISEADLDNLPAVQYELKKSDSGYVPFCYFKLKNLEEYKSEHCLCNFNTTKAMERFHVFISIPALPDFSEATLRGRLWSPHLQIRSEEQKLPKIFDPQKIETLLYVNNELANITECNHTINGSDVTILVIVQIKMDLPLELKLIANNNRTVKRVGSNVLIYSTRFIGQQTFTIIYEMCKNEEYSRAFTCSIQSGNASLDNETKSVEHDNLFFNLLLFELVLVILLTAVLSIIAKRQLFLKLKETTHAHKGKRRTPETETTHDYSEDLCPTISLIDIAQTETTHDDSEDLCLTISLKDIAQTETTHDDSEYLFPTISLKDIILDKNNNIDKKNYGTLLFFSLHNIFTKNYTVHISVLHSNQIEIMFVIIFTFRHCLNFHV</sequence>
<feature type="transmembrane region" description="Helical" evidence="1">
    <location>
        <begin position="261"/>
        <end position="283"/>
    </location>
</feature>
<evidence type="ECO:0000256" key="2">
    <source>
        <dbReference type="SAM" id="SignalP"/>
    </source>
</evidence>
<keyword evidence="2" id="KW-0732">Signal</keyword>
<dbReference type="RefSeq" id="XP_055867543.1">
    <property type="nucleotide sequence ID" value="XM_056011568.1"/>
</dbReference>
<dbReference type="GeneID" id="106055263"/>
<evidence type="ECO:0000256" key="1">
    <source>
        <dbReference type="SAM" id="Phobius"/>
    </source>
</evidence>
<protein>
    <submittedName>
        <fullName evidence="4 5">Uncharacterized protein LOC106055263 isoform X1</fullName>
    </submittedName>
</protein>
<keyword evidence="1" id="KW-0812">Transmembrane</keyword>
<reference evidence="4 5" key="1">
    <citation type="submission" date="2025-04" db="UniProtKB">
        <authorList>
            <consortium name="RefSeq"/>
        </authorList>
    </citation>
    <scope>IDENTIFICATION</scope>
</reference>
<accession>A0A9W2YXV2</accession>
<dbReference type="OrthoDB" id="10383498at2759"/>
<keyword evidence="1" id="KW-0472">Membrane</keyword>
<gene>
    <name evidence="4 5 6" type="primary">LOC106055263</name>
</gene>
<dbReference type="Proteomes" id="UP001165740">
    <property type="component" value="Chromosome 14"/>
</dbReference>
<dbReference type="RefSeq" id="XP_055867544.1">
    <property type="nucleotide sequence ID" value="XM_056011569.1"/>
</dbReference>
<dbReference type="RefSeq" id="XP_055867545.1">
    <property type="nucleotide sequence ID" value="XM_056011570.1"/>
</dbReference>
<proteinExistence type="predicted"/>
<feature type="signal peptide" evidence="2">
    <location>
        <begin position="1"/>
        <end position="18"/>
    </location>
</feature>
<name>A0A9W2YXV2_BIOGL</name>
<evidence type="ECO:0000313" key="4">
    <source>
        <dbReference type="RefSeq" id="XP_055867543.1"/>
    </source>
</evidence>